<keyword evidence="3" id="KW-1185">Reference proteome</keyword>
<feature type="compositionally biased region" description="Basic and acidic residues" evidence="1">
    <location>
        <begin position="10"/>
        <end position="21"/>
    </location>
</feature>
<dbReference type="Proteomes" id="UP001154282">
    <property type="component" value="Unassembled WGS sequence"/>
</dbReference>
<protein>
    <submittedName>
        <fullName evidence="2">Uncharacterized protein</fullName>
    </submittedName>
</protein>
<feature type="compositionally biased region" description="Basic and acidic residues" evidence="1">
    <location>
        <begin position="85"/>
        <end position="100"/>
    </location>
</feature>
<evidence type="ECO:0000313" key="2">
    <source>
        <dbReference type="EMBL" id="CAI0423888.1"/>
    </source>
</evidence>
<feature type="region of interest" description="Disordered" evidence="1">
    <location>
        <begin position="144"/>
        <end position="196"/>
    </location>
</feature>
<feature type="region of interest" description="Disordered" evidence="1">
    <location>
        <begin position="1"/>
        <end position="106"/>
    </location>
</feature>
<gene>
    <name evidence="2" type="ORF">LITE_LOCUS19694</name>
</gene>
<proteinExistence type="predicted"/>
<accession>A0AAV0KQ69</accession>
<organism evidence="2 3">
    <name type="scientific">Linum tenue</name>
    <dbReference type="NCBI Taxonomy" id="586396"/>
    <lineage>
        <taxon>Eukaryota</taxon>
        <taxon>Viridiplantae</taxon>
        <taxon>Streptophyta</taxon>
        <taxon>Embryophyta</taxon>
        <taxon>Tracheophyta</taxon>
        <taxon>Spermatophyta</taxon>
        <taxon>Magnoliopsida</taxon>
        <taxon>eudicotyledons</taxon>
        <taxon>Gunneridae</taxon>
        <taxon>Pentapetalae</taxon>
        <taxon>rosids</taxon>
        <taxon>fabids</taxon>
        <taxon>Malpighiales</taxon>
        <taxon>Linaceae</taxon>
        <taxon>Linum</taxon>
    </lineage>
</organism>
<comment type="caution">
    <text evidence="2">The sequence shown here is derived from an EMBL/GenBank/DDBJ whole genome shotgun (WGS) entry which is preliminary data.</text>
</comment>
<evidence type="ECO:0000256" key="1">
    <source>
        <dbReference type="SAM" id="MobiDB-lite"/>
    </source>
</evidence>
<evidence type="ECO:0000313" key="3">
    <source>
        <dbReference type="Proteomes" id="UP001154282"/>
    </source>
</evidence>
<dbReference type="AlphaFoldDB" id="A0AAV0KQ69"/>
<dbReference type="EMBL" id="CAMGYJ010000005">
    <property type="protein sequence ID" value="CAI0423888.1"/>
    <property type="molecule type" value="Genomic_DNA"/>
</dbReference>
<feature type="compositionally biased region" description="Pro residues" evidence="1">
    <location>
        <begin position="152"/>
        <end position="162"/>
    </location>
</feature>
<reference evidence="2" key="1">
    <citation type="submission" date="2022-08" db="EMBL/GenBank/DDBJ databases">
        <authorList>
            <person name="Gutierrez-Valencia J."/>
        </authorList>
    </citation>
    <scope>NUCLEOTIDE SEQUENCE</scope>
</reference>
<name>A0AAV0KQ69_9ROSI</name>
<sequence length="196" mass="22466">MRGVRQSVPRQERGDGAERGHQGRQQAQGPAIGHLRRLLPRQGSLPPRPQAGEPPPRRELGPQGLRLRPQRRPESNRLRRPAPHLVRDPCLRRPRDSRKEGLRRRQGRHLVVRCHLVRPRRRLPPFQRHQPHGHVQEDLQGTVPLPQMDLAGPPPLPLPPPRRQSRDENHRRRNPARPLVQKRLQGGELLPGGGGF</sequence>